<dbReference type="Proteomes" id="UP001202328">
    <property type="component" value="Unassembled WGS sequence"/>
</dbReference>
<dbReference type="EMBL" id="JAJJMB010011896">
    <property type="protein sequence ID" value="KAI3895646.1"/>
    <property type="molecule type" value="Genomic_DNA"/>
</dbReference>
<evidence type="ECO:0000313" key="2">
    <source>
        <dbReference type="Proteomes" id="UP001202328"/>
    </source>
</evidence>
<keyword evidence="2" id="KW-1185">Reference proteome</keyword>
<organism evidence="1 2">
    <name type="scientific">Papaver atlanticum</name>
    <dbReference type="NCBI Taxonomy" id="357466"/>
    <lineage>
        <taxon>Eukaryota</taxon>
        <taxon>Viridiplantae</taxon>
        <taxon>Streptophyta</taxon>
        <taxon>Embryophyta</taxon>
        <taxon>Tracheophyta</taxon>
        <taxon>Spermatophyta</taxon>
        <taxon>Magnoliopsida</taxon>
        <taxon>Ranunculales</taxon>
        <taxon>Papaveraceae</taxon>
        <taxon>Papaveroideae</taxon>
        <taxon>Papaver</taxon>
    </lineage>
</organism>
<evidence type="ECO:0000313" key="1">
    <source>
        <dbReference type="EMBL" id="KAI3895646.1"/>
    </source>
</evidence>
<dbReference type="AlphaFoldDB" id="A0AAD4SD29"/>
<comment type="caution">
    <text evidence="1">The sequence shown here is derived from an EMBL/GenBank/DDBJ whole genome shotgun (WGS) entry which is preliminary data.</text>
</comment>
<reference evidence="1" key="1">
    <citation type="submission" date="2022-04" db="EMBL/GenBank/DDBJ databases">
        <title>A functionally conserved STORR gene fusion in Papaver species that diverged 16.8 million years ago.</title>
        <authorList>
            <person name="Catania T."/>
        </authorList>
    </citation>
    <scope>NUCLEOTIDE SEQUENCE</scope>
    <source>
        <strain evidence="1">S-188037</strain>
    </source>
</reference>
<proteinExistence type="predicted"/>
<accession>A0AAD4SD29</accession>
<sequence>MGTYNYASELWRKKQSDVMRLDIWVTRPRRVWMMPSLNMRPSLSLLVWRALSQRATKRLDVAIMEEEVDE</sequence>
<gene>
    <name evidence="1" type="ORF">MKW98_025437</name>
</gene>
<protein>
    <submittedName>
        <fullName evidence="1">Uncharacterized protein</fullName>
    </submittedName>
</protein>
<name>A0AAD4SD29_9MAGN</name>